<feature type="transmembrane region" description="Helical" evidence="1">
    <location>
        <begin position="44"/>
        <end position="65"/>
    </location>
</feature>
<organism evidence="2 3">
    <name type="scientific">Oceanobacillus locisalsi</name>
    <dbReference type="NCBI Taxonomy" id="546107"/>
    <lineage>
        <taxon>Bacteria</taxon>
        <taxon>Bacillati</taxon>
        <taxon>Bacillota</taxon>
        <taxon>Bacilli</taxon>
        <taxon>Bacillales</taxon>
        <taxon>Bacillaceae</taxon>
        <taxon>Oceanobacillus</taxon>
    </lineage>
</organism>
<sequence length="72" mass="8164">MKATFKLPKTKRGWISVGLIIFVISLGSWPIIHLFNKEVILFGMPLLMIWSIVIILLTTLVMIIIDKIGGRD</sequence>
<keyword evidence="3" id="KW-1185">Reference proteome</keyword>
<reference evidence="3" key="1">
    <citation type="journal article" date="2019" name="Int. J. Syst. Evol. Microbiol.">
        <title>The Global Catalogue of Microorganisms (GCM) 10K type strain sequencing project: providing services to taxonomists for standard genome sequencing and annotation.</title>
        <authorList>
            <consortium name="The Broad Institute Genomics Platform"/>
            <consortium name="The Broad Institute Genome Sequencing Center for Infectious Disease"/>
            <person name="Wu L."/>
            <person name="Ma J."/>
        </authorList>
    </citation>
    <scope>NUCLEOTIDE SEQUENCE [LARGE SCALE GENOMIC DNA]</scope>
    <source>
        <strain evidence="3">CCUG 56608</strain>
    </source>
</reference>
<proteinExistence type="predicted"/>
<comment type="caution">
    <text evidence="2">The sequence shown here is derived from an EMBL/GenBank/DDBJ whole genome shotgun (WGS) entry which is preliminary data.</text>
</comment>
<evidence type="ECO:0000313" key="2">
    <source>
        <dbReference type="EMBL" id="MFD1065700.1"/>
    </source>
</evidence>
<dbReference type="EMBL" id="JBHTKK010000005">
    <property type="protein sequence ID" value="MFD1065700.1"/>
    <property type="molecule type" value="Genomic_DNA"/>
</dbReference>
<feature type="transmembrane region" description="Helical" evidence="1">
    <location>
        <begin position="12"/>
        <end position="32"/>
    </location>
</feature>
<dbReference type="RefSeq" id="WP_379591289.1">
    <property type="nucleotide sequence ID" value="NZ_JBHTKK010000005.1"/>
</dbReference>
<protein>
    <recommendedName>
        <fullName evidence="4">DUF3311 domain-containing protein</fullName>
    </recommendedName>
</protein>
<keyword evidence="1" id="KW-0472">Membrane</keyword>
<keyword evidence="1" id="KW-0812">Transmembrane</keyword>
<accession>A0ABW3NH45</accession>
<keyword evidence="1" id="KW-1133">Transmembrane helix</keyword>
<evidence type="ECO:0008006" key="4">
    <source>
        <dbReference type="Google" id="ProtNLM"/>
    </source>
</evidence>
<gene>
    <name evidence="2" type="ORF">ACFQ19_06655</name>
</gene>
<evidence type="ECO:0000256" key="1">
    <source>
        <dbReference type="SAM" id="Phobius"/>
    </source>
</evidence>
<evidence type="ECO:0000313" key="3">
    <source>
        <dbReference type="Proteomes" id="UP001597041"/>
    </source>
</evidence>
<name>A0ABW3NH45_9BACI</name>
<dbReference type="Proteomes" id="UP001597041">
    <property type="component" value="Unassembled WGS sequence"/>
</dbReference>